<sequence>MKKAERIDLSSSEDEICSNNLKEAIDQQFLNDNLYITRKTEFAPESKDLETNKSHGKSFRISSKQDQFTNFGVTDTFQNFIAKKLDEILEKTIKLKNSKSTECFMQQKQKRNKNSGIKLLSTSKEFVTTKEISKLFAKDKKKLKRCSQITEDSTLSKFQEAAIDPECILSKSDMIVWNSEYSKPEFQYKKSKDDILIEV</sequence>
<evidence type="ECO:0000256" key="4">
    <source>
        <dbReference type="ARBA" id="ARBA00022473"/>
    </source>
</evidence>
<accession>E2A8A6</accession>
<evidence type="ECO:0000256" key="3">
    <source>
        <dbReference type="ARBA" id="ARBA00013465"/>
    </source>
</evidence>
<protein>
    <recommendedName>
        <fullName evidence="3">Protein CUSTOS</fullName>
    </recommendedName>
</protein>
<keyword evidence="8" id="KW-1185">Reference proteome</keyword>
<evidence type="ECO:0000256" key="2">
    <source>
        <dbReference type="ARBA" id="ARBA00008632"/>
    </source>
</evidence>
<dbReference type="InterPro" id="IPR026694">
    <property type="entry name" value="CUSTOS"/>
</dbReference>
<comment type="similarity">
    <text evidence="2">Belongs to the CUSTOS family.</text>
</comment>
<dbReference type="InParanoid" id="E2A8A6"/>
<keyword evidence="4" id="KW-0217">Developmental protein</keyword>
<dbReference type="Proteomes" id="UP000000311">
    <property type="component" value="Unassembled WGS sequence"/>
</dbReference>
<proteinExistence type="inferred from homology"/>
<evidence type="ECO:0000256" key="5">
    <source>
        <dbReference type="ARBA" id="ARBA00022687"/>
    </source>
</evidence>
<dbReference type="OMA" id="TFQNYVA"/>
<dbReference type="AlphaFoldDB" id="E2A8A6"/>
<keyword evidence="6" id="KW-0539">Nucleus</keyword>
<reference evidence="7 8" key="1">
    <citation type="journal article" date="2010" name="Science">
        <title>Genomic comparison of the ants Camponotus floridanus and Harpegnathos saltator.</title>
        <authorList>
            <person name="Bonasio R."/>
            <person name="Zhang G."/>
            <person name="Ye C."/>
            <person name="Mutti N.S."/>
            <person name="Fang X."/>
            <person name="Qin N."/>
            <person name="Donahue G."/>
            <person name="Yang P."/>
            <person name="Li Q."/>
            <person name="Li C."/>
            <person name="Zhang P."/>
            <person name="Huang Z."/>
            <person name="Berger S.L."/>
            <person name="Reinberg D."/>
            <person name="Wang J."/>
            <person name="Liebig J."/>
        </authorList>
    </citation>
    <scope>NUCLEOTIDE SEQUENCE [LARGE SCALE GENOMIC DNA]</scope>
    <source>
        <strain evidence="8">C129</strain>
    </source>
</reference>
<dbReference type="KEGG" id="cfo:105249487"/>
<evidence type="ECO:0000313" key="8">
    <source>
        <dbReference type="Proteomes" id="UP000000311"/>
    </source>
</evidence>
<evidence type="ECO:0000313" key="7">
    <source>
        <dbReference type="EMBL" id="EFN70319.1"/>
    </source>
</evidence>
<organism evidence="8">
    <name type="scientific">Camponotus floridanus</name>
    <name type="common">Florida carpenter ant</name>
    <dbReference type="NCBI Taxonomy" id="104421"/>
    <lineage>
        <taxon>Eukaryota</taxon>
        <taxon>Metazoa</taxon>
        <taxon>Ecdysozoa</taxon>
        <taxon>Arthropoda</taxon>
        <taxon>Hexapoda</taxon>
        <taxon>Insecta</taxon>
        <taxon>Pterygota</taxon>
        <taxon>Neoptera</taxon>
        <taxon>Endopterygota</taxon>
        <taxon>Hymenoptera</taxon>
        <taxon>Apocrita</taxon>
        <taxon>Aculeata</taxon>
        <taxon>Formicoidea</taxon>
        <taxon>Formicidae</taxon>
        <taxon>Formicinae</taxon>
        <taxon>Camponotus</taxon>
    </lineage>
</organism>
<evidence type="ECO:0000256" key="6">
    <source>
        <dbReference type="ARBA" id="ARBA00023242"/>
    </source>
</evidence>
<keyword evidence="5" id="KW-0879">Wnt signaling pathway</keyword>
<dbReference type="STRING" id="104421.E2A8A6"/>
<dbReference type="GO" id="GO:0016055">
    <property type="term" value="P:Wnt signaling pathway"/>
    <property type="evidence" value="ECO:0007669"/>
    <property type="project" value="UniProtKB-KW"/>
</dbReference>
<dbReference type="PANTHER" id="PTHR14482:SF0">
    <property type="entry name" value="PROTEIN CUSTOS"/>
    <property type="match status" value="1"/>
</dbReference>
<dbReference type="OrthoDB" id="8196889at2759"/>
<dbReference type="EMBL" id="GL437526">
    <property type="protein sequence ID" value="EFN70319.1"/>
    <property type="molecule type" value="Genomic_DNA"/>
</dbReference>
<comment type="subcellular location">
    <subcellularLocation>
        <location evidence="1">Nucleus envelope</location>
    </subcellularLocation>
</comment>
<dbReference type="GO" id="GO:0005635">
    <property type="term" value="C:nuclear envelope"/>
    <property type="evidence" value="ECO:0007669"/>
    <property type="project" value="UniProtKB-SubCell"/>
</dbReference>
<gene>
    <name evidence="7" type="ORF">EAG_06768</name>
</gene>
<dbReference type="PANTHER" id="PTHR14482">
    <property type="entry name" value="CHROMOSOME 12 ORF 43 HOMOLOG"/>
    <property type="match status" value="1"/>
</dbReference>
<name>E2A8A6_CAMFO</name>
<evidence type="ECO:0000256" key="1">
    <source>
        <dbReference type="ARBA" id="ARBA00004259"/>
    </source>
</evidence>